<dbReference type="Pfam" id="PF00076">
    <property type="entry name" value="RRM_1"/>
    <property type="match status" value="3"/>
</dbReference>
<dbReference type="CDD" id="cd12415">
    <property type="entry name" value="RRM3_RBM28_like"/>
    <property type="match status" value="1"/>
</dbReference>
<evidence type="ECO:0000313" key="13">
    <source>
        <dbReference type="Proteomes" id="UP000095283"/>
    </source>
</evidence>
<feature type="compositionally biased region" description="Basic and acidic residues" evidence="10">
    <location>
        <begin position="161"/>
        <end position="173"/>
    </location>
</feature>
<comment type="subcellular location">
    <subcellularLocation>
        <location evidence="1">Nucleus</location>
    </subcellularLocation>
</comment>
<keyword evidence="6 9" id="KW-0560">Oxidoreductase</keyword>
<keyword evidence="11" id="KW-0472">Membrane</keyword>
<feature type="region of interest" description="Disordered" evidence="10">
    <location>
        <begin position="161"/>
        <end position="202"/>
    </location>
</feature>
<evidence type="ECO:0000256" key="4">
    <source>
        <dbReference type="ARBA" id="ARBA00022737"/>
    </source>
</evidence>
<evidence type="ECO:0000256" key="1">
    <source>
        <dbReference type="ARBA" id="ARBA00004123"/>
    </source>
</evidence>
<evidence type="ECO:0000256" key="10">
    <source>
        <dbReference type="SAM" id="MobiDB-lite"/>
    </source>
</evidence>
<dbReference type="InterPro" id="IPR000504">
    <property type="entry name" value="RRM_dom"/>
</dbReference>
<evidence type="ECO:0000256" key="7">
    <source>
        <dbReference type="ARBA" id="ARBA00023242"/>
    </source>
</evidence>
<evidence type="ECO:0000256" key="3">
    <source>
        <dbReference type="ARBA" id="ARBA00022559"/>
    </source>
</evidence>
<feature type="domain" description="RRM" evidence="12">
    <location>
        <begin position="91"/>
        <end position="173"/>
    </location>
</feature>
<protein>
    <recommendedName>
        <fullName evidence="9">Glutathione peroxidase</fullName>
    </recommendedName>
</protein>
<keyword evidence="11" id="KW-0812">Transmembrane</keyword>
<evidence type="ECO:0000256" key="9">
    <source>
        <dbReference type="RuleBase" id="RU000499"/>
    </source>
</evidence>
<keyword evidence="7" id="KW-0539">Nucleus</keyword>
<keyword evidence="4" id="KW-0677">Repeat</keyword>
<dbReference type="PROSITE" id="PS50102">
    <property type="entry name" value="RRM"/>
    <property type="match status" value="3"/>
</dbReference>
<dbReference type="SUPFAM" id="SSF48371">
    <property type="entry name" value="ARM repeat"/>
    <property type="match status" value="1"/>
</dbReference>
<dbReference type="Proteomes" id="UP000095283">
    <property type="component" value="Unplaced"/>
</dbReference>
<dbReference type="GO" id="GO:0003729">
    <property type="term" value="F:mRNA binding"/>
    <property type="evidence" value="ECO:0007669"/>
    <property type="project" value="TreeGrafter"/>
</dbReference>
<organism evidence="13 14">
    <name type="scientific">Heterorhabditis bacteriophora</name>
    <name type="common">Entomopathogenic nematode worm</name>
    <dbReference type="NCBI Taxonomy" id="37862"/>
    <lineage>
        <taxon>Eukaryota</taxon>
        <taxon>Metazoa</taxon>
        <taxon>Ecdysozoa</taxon>
        <taxon>Nematoda</taxon>
        <taxon>Chromadorea</taxon>
        <taxon>Rhabditida</taxon>
        <taxon>Rhabditina</taxon>
        <taxon>Rhabditomorpha</taxon>
        <taxon>Strongyloidea</taxon>
        <taxon>Heterorhabditidae</taxon>
        <taxon>Heterorhabditis</taxon>
    </lineage>
</organism>
<dbReference type="Gene3D" id="3.30.70.330">
    <property type="match status" value="3"/>
</dbReference>
<dbReference type="GO" id="GO:0005730">
    <property type="term" value="C:nucleolus"/>
    <property type="evidence" value="ECO:0007669"/>
    <property type="project" value="TreeGrafter"/>
</dbReference>
<keyword evidence="11" id="KW-1133">Transmembrane helix</keyword>
<accession>A0A1I7XDA4</accession>
<dbReference type="InterPro" id="IPR003954">
    <property type="entry name" value="RRM_euk-type"/>
</dbReference>
<dbReference type="InterPro" id="IPR051945">
    <property type="entry name" value="RRM_MRD1_RNA_proc_ribogen"/>
</dbReference>
<keyword evidence="3 9" id="KW-0575">Peroxidase</keyword>
<dbReference type="InterPro" id="IPR012677">
    <property type="entry name" value="Nucleotide-bd_a/b_plait_sf"/>
</dbReference>
<dbReference type="SUPFAM" id="SSF54928">
    <property type="entry name" value="RNA-binding domain, RBD"/>
    <property type="match status" value="2"/>
</dbReference>
<dbReference type="PANTHER" id="PTHR48039">
    <property type="entry name" value="RNA-BINDING MOTIF PROTEIN 14B"/>
    <property type="match status" value="1"/>
</dbReference>
<dbReference type="GO" id="GO:0004601">
    <property type="term" value="F:peroxidase activity"/>
    <property type="evidence" value="ECO:0007669"/>
    <property type="project" value="UniProtKB-KW"/>
</dbReference>
<feature type="transmembrane region" description="Helical" evidence="11">
    <location>
        <begin position="338"/>
        <end position="359"/>
    </location>
</feature>
<keyword evidence="13" id="KW-1185">Reference proteome</keyword>
<dbReference type="SUPFAM" id="SSF52833">
    <property type="entry name" value="Thioredoxin-like"/>
    <property type="match status" value="1"/>
</dbReference>
<evidence type="ECO:0000256" key="11">
    <source>
        <dbReference type="SAM" id="Phobius"/>
    </source>
</evidence>
<dbReference type="InterPro" id="IPR016024">
    <property type="entry name" value="ARM-type_fold"/>
</dbReference>
<evidence type="ECO:0000259" key="12">
    <source>
        <dbReference type="PROSITE" id="PS50102"/>
    </source>
</evidence>
<feature type="domain" description="RRM" evidence="12">
    <location>
        <begin position="362"/>
        <end position="453"/>
    </location>
</feature>
<dbReference type="Gene3D" id="1.25.10.10">
    <property type="entry name" value="Leucine-rich Repeat Variant"/>
    <property type="match status" value="1"/>
</dbReference>
<evidence type="ECO:0000256" key="8">
    <source>
        <dbReference type="PROSITE-ProRule" id="PRU00176"/>
    </source>
</evidence>
<proteinExistence type="inferred from homology"/>
<dbReference type="CDD" id="cd12416">
    <property type="entry name" value="RRM4_RBM28_like"/>
    <property type="match status" value="1"/>
</dbReference>
<sequence length="1168" mass="134325">MLRRPLSSIELKTDDIEHMERTMIEFISSQNPLVKTDHDINPIIPSVTNSVVGCEIVGAVLDSDRKRSDCLKGHKGKAVNNYHKDAKLKQWRMIIRNLPFKTTREHLQNECSRFGPFTEIILPSSKKMDGKIAGFAFVQFKTRETAEKAMQHFNENKFHNITRKSLENTRDEEIKDENESSNEINNEKEEVASHTNKKKRNTEYRGKLDKAIEEQRVVFVRFVVKHSCFFSYIVSFKIKILKYTFTIFRNLSFETSEDTLKGELSQFGEIKLALICKFQDSGHSKGTAFIHFSNSAEAIACLEALNRGMEIDGREIKASLAIQREKAMEMEKEKLTKVCFFVLFCIWFIFCLLIFIRFISPTRLVFHNLPLTITDDQLQKMCKNVVGAHAFIKECRIWRDMNKLDSKGQPKSKGFAFVAFTEHKDALTCLQKLNNNPKIFTNEKRPIIEFSIENLAALQAKERRAAHSKGENISNRQVSERVKEQVRKIIIRINICLGYFRFFFFFKFDLIVILVKENAFSKCGLTNSNYSQFKELLDKYKSQGLEVAAFPCNQFGGQEPACEIDIKNFVATKFAFEPDLFEKIDVNGEKADPLYKFLKKEQVCIILDYKHHIKCLKKLFFRFGPTTEPKDMVTDIEKLLNPPKFMNLLREEEFIVSLNTFLFDCDEYEELPHTFDDTLIDKFIDYTDFCDSSLCTYLLELINRIEFKLTGSVTLSVFLRMFEKWMSSSPKLSDANRKEIGKMILMCDSIIFGERLRPPKVISDLIRLYTTCHSLRTDWTDVVVWVLSKLPEEGLSVYIRRQMEDFLCLFSRSEAVSFISSLFEMFSITASGIILNGLSRVLLHFSDLLLEDQIESIINTIRNSYVAGDAVFKFVANINCPNRNDIHDLIADALLSPSFKLCNFVDVIDLLDEKMANVIDSCYDRLLESSSILEELYSGYPENCFDSPSMLTIKSKLEETLAKAITDSDWGLRDTAIEIASLIPSFRHVLGPLTPLITSDPSPYVRASALRCILRECYEDCDLIAICKTMVISDADPEPRLVIRPDYNIILSYYYIFRLVAIKYLSSSLPHSIASAYYVLTTAIEDSDVDVRMEMLNMCTALLRDEKYAEGTKAELLQWTEDSEIGARVRQVLGEPLSHPSEPALHILTDMISALKIHTTEGDIIDCY</sequence>
<dbReference type="InterPro" id="IPR000889">
    <property type="entry name" value="Glutathione_peroxidase"/>
</dbReference>
<dbReference type="Gene3D" id="3.40.30.10">
    <property type="entry name" value="Glutaredoxin"/>
    <property type="match status" value="1"/>
</dbReference>
<dbReference type="InterPro" id="IPR036249">
    <property type="entry name" value="Thioredoxin-like_sf"/>
</dbReference>
<evidence type="ECO:0000256" key="2">
    <source>
        <dbReference type="ARBA" id="ARBA00006926"/>
    </source>
</evidence>
<dbReference type="GO" id="GO:0006979">
    <property type="term" value="P:response to oxidative stress"/>
    <property type="evidence" value="ECO:0007669"/>
    <property type="project" value="InterPro"/>
</dbReference>
<dbReference type="SMART" id="SM00360">
    <property type="entry name" value="RRM"/>
    <property type="match status" value="3"/>
</dbReference>
<evidence type="ECO:0000256" key="5">
    <source>
        <dbReference type="ARBA" id="ARBA00022884"/>
    </source>
</evidence>
<evidence type="ECO:0000313" key="14">
    <source>
        <dbReference type="WBParaSite" id="Hba_15618"/>
    </source>
</evidence>
<dbReference type="PRINTS" id="PR01011">
    <property type="entry name" value="GLUTPROXDASE"/>
</dbReference>
<dbReference type="InterPro" id="IPR035979">
    <property type="entry name" value="RBD_domain_sf"/>
</dbReference>
<dbReference type="WBParaSite" id="Hba_15618">
    <property type="protein sequence ID" value="Hba_15618"/>
    <property type="gene ID" value="Hba_15618"/>
</dbReference>
<dbReference type="Pfam" id="PF00255">
    <property type="entry name" value="GSHPx"/>
    <property type="match status" value="1"/>
</dbReference>
<keyword evidence="5 8" id="KW-0694">RNA-binding</keyword>
<dbReference type="PANTHER" id="PTHR48039:SF5">
    <property type="entry name" value="RNA-BINDING PROTEIN 28"/>
    <property type="match status" value="1"/>
</dbReference>
<reference evidence="14" key="1">
    <citation type="submission" date="2016-11" db="UniProtKB">
        <authorList>
            <consortium name="WormBaseParasite"/>
        </authorList>
    </citation>
    <scope>IDENTIFICATION</scope>
</reference>
<dbReference type="FunFam" id="3.30.70.330:FF:000182">
    <property type="entry name" value="RNA-binding motif protein 28"/>
    <property type="match status" value="1"/>
</dbReference>
<name>A0A1I7XDA4_HETBA</name>
<dbReference type="InterPro" id="IPR011989">
    <property type="entry name" value="ARM-like"/>
</dbReference>
<feature type="domain" description="RRM" evidence="12">
    <location>
        <begin position="244"/>
        <end position="323"/>
    </location>
</feature>
<dbReference type="SMART" id="SM00361">
    <property type="entry name" value="RRM_1"/>
    <property type="match status" value="2"/>
</dbReference>
<dbReference type="AlphaFoldDB" id="A0A1I7XDA4"/>
<evidence type="ECO:0000256" key="6">
    <source>
        <dbReference type="ARBA" id="ARBA00023002"/>
    </source>
</evidence>
<comment type="similarity">
    <text evidence="2 9">Belongs to the glutathione peroxidase family.</text>
</comment>
<dbReference type="PROSITE" id="PS51355">
    <property type="entry name" value="GLUTATHIONE_PEROXID_3"/>
    <property type="match status" value="1"/>
</dbReference>